<protein>
    <submittedName>
        <fullName evidence="1">Uncharacterized protein</fullName>
    </submittedName>
</protein>
<comment type="caution">
    <text evidence="1">The sequence shown here is derived from an EMBL/GenBank/DDBJ whole genome shotgun (WGS) entry which is preliminary data.</text>
</comment>
<dbReference type="EMBL" id="BAAALT010000067">
    <property type="protein sequence ID" value="GAA1803376.1"/>
    <property type="molecule type" value="Genomic_DNA"/>
</dbReference>
<organism evidence="1 2">
    <name type="scientific">Luedemannella flava</name>
    <dbReference type="NCBI Taxonomy" id="349316"/>
    <lineage>
        <taxon>Bacteria</taxon>
        <taxon>Bacillati</taxon>
        <taxon>Actinomycetota</taxon>
        <taxon>Actinomycetes</taxon>
        <taxon>Micromonosporales</taxon>
        <taxon>Micromonosporaceae</taxon>
        <taxon>Luedemannella</taxon>
    </lineage>
</organism>
<reference evidence="1 2" key="1">
    <citation type="journal article" date="2019" name="Int. J. Syst. Evol. Microbiol.">
        <title>The Global Catalogue of Microorganisms (GCM) 10K type strain sequencing project: providing services to taxonomists for standard genome sequencing and annotation.</title>
        <authorList>
            <consortium name="The Broad Institute Genomics Platform"/>
            <consortium name="The Broad Institute Genome Sequencing Center for Infectious Disease"/>
            <person name="Wu L."/>
            <person name="Ma J."/>
        </authorList>
    </citation>
    <scope>NUCLEOTIDE SEQUENCE [LARGE SCALE GENOMIC DNA]</scope>
    <source>
        <strain evidence="1 2">JCM 13250</strain>
    </source>
</reference>
<evidence type="ECO:0000313" key="1">
    <source>
        <dbReference type="EMBL" id="GAA1803376.1"/>
    </source>
</evidence>
<dbReference type="Proteomes" id="UP001500218">
    <property type="component" value="Unassembled WGS sequence"/>
</dbReference>
<keyword evidence="2" id="KW-1185">Reference proteome</keyword>
<accession>A0ABN2LYZ7</accession>
<dbReference type="RefSeq" id="WP_344130256.1">
    <property type="nucleotide sequence ID" value="NZ_BAAALT010000067.1"/>
</dbReference>
<sequence length="66" mass="7556">MSEFTFEYEDKIVVVFNTTRFLDGGDSADRLGRNLPINLDRLTGSCEFCALDEVMLYVDLGLFPER</sequence>
<gene>
    <name evidence="1" type="ORF">GCM10009682_26540</name>
</gene>
<evidence type="ECO:0000313" key="2">
    <source>
        <dbReference type="Proteomes" id="UP001500218"/>
    </source>
</evidence>
<proteinExistence type="predicted"/>
<name>A0ABN2LYZ7_9ACTN</name>